<evidence type="ECO:0000259" key="1">
    <source>
        <dbReference type="PROSITE" id="PS50902"/>
    </source>
</evidence>
<dbReference type="PROSITE" id="PS50902">
    <property type="entry name" value="FLAVODOXIN_LIKE"/>
    <property type="match status" value="1"/>
</dbReference>
<evidence type="ECO:0000313" key="3">
    <source>
        <dbReference type="Proteomes" id="UP000461880"/>
    </source>
</evidence>
<evidence type="ECO:0000313" key="2">
    <source>
        <dbReference type="EMBL" id="MSS57358.1"/>
    </source>
</evidence>
<gene>
    <name evidence="2" type="ORF">FYJ51_00335</name>
</gene>
<dbReference type="PANTHER" id="PTHR43717:SF1">
    <property type="entry name" value="ANAEROBIC NITRIC OXIDE REDUCTASE FLAVORUBREDOXIN"/>
    <property type="match status" value="1"/>
</dbReference>
<feature type="domain" description="Flavodoxin-like" evidence="1">
    <location>
        <begin position="18"/>
        <end position="151"/>
    </location>
</feature>
<dbReference type="InterPro" id="IPR029039">
    <property type="entry name" value="Flavoprotein-like_sf"/>
</dbReference>
<dbReference type="GO" id="GO:0016651">
    <property type="term" value="F:oxidoreductase activity, acting on NAD(P)H"/>
    <property type="evidence" value="ECO:0007669"/>
    <property type="project" value="UniProtKB-ARBA"/>
</dbReference>
<dbReference type="SUPFAM" id="SSF52218">
    <property type="entry name" value="Flavoproteins"/>
    <property type="match status" value="1"/>
</dbReference>
<dbReference type="Proteomes" id="UP000461880">
    <property type="component" value="Unassembled WGS sequence"/>
</dbReference>
<dbReference type="EMBL" id="VUMN01000001">
    <property type="protein sequence ID" value="MSS57358.1"/>
    <property type="molecule type" value="Genomic_DNA"/>
</dbReference>
<accession>A0A7X2NQ61</accession>
<dbReference type="Gene3D" id="3.40.50.360">
    <property type="match status" value="1"/>
</dbReference>
<name>A0A7X2NQ61_9FIRM</name>
<dbReference type="InterPro" id="IPR008254">
    <property type="entry name" value="Flavodoxin/NO_synth"/>
</dbReference>
<protein>
    <submittedName>
        <fullName evidence="2">Flavodoxin</fullName>
    </submittedName>
</protein>
<dbReference type="GO" id="GO:0010181">
    <property type="term" value="F:FMN binding"/>
    <property type="evidence" value="ECO:0007669"/>
    <property type="project" value="InterPro"/>
</dbReference>
<dbReference type="PANTHER" id="PTHR43717">
    <property type="entry name" value="ANAEROBIC NITRIC OXIDE REDUCTASE FLAVORUBREDOXIN"/>
    <property type="match status" value="1"/>
</dbReference>
<proteinExistence type="predicted"/>
<reference evidence="2 3" key="1">
    <citation type="submission" date="2019-08" db="EMBL/GenBank/DDBJ databases">
        <title>In-depth cultivation of the pig gut microbiome towards novel bacterial diversity and tailored functional studies.</title>
        <authorList>
            <person name="Wylensek D."/>
            <person name="Hitch T.C.A."/>
            <person name="Clavel T."/>
        </authorList>
    </citation>
    <scope>NUCLEOTIDE SEQUENCE [LARGE SCALE GENOMIC DNA]</scope>
    <source>
        <strain evidence="2 3">Oil+RF-744-GAM-WT-6</strain>
    </source>
</reference>
<dbReference type="AlphaFoldDB" id="A0A7X2NQ61"/>
<comment type="caution">
    <text evidence="2">The sequence shown here is derived from an EMBL/GenBank/DDBJ whole genome shotgun (WGS) entry which is preliminary data.</text>
</comment>
<organism evidence="2 3">
    <name type="scientific">Stecheria intestinalis</name>
    <dbReference type="NCBI Taxonomy" id="2606630"/>
    <lineage>
        <taxon>Bacteria</taxon>
        <taxon>Bacillati</taxon>
        <taxon>Bacillota</taxon>
        <taxon>Erysipelotrichia</taxon>
        <taxon>Erysipelotrichales</taxon>
        <taxon>Erysipelotrichaceae</taxon>
        <taxon>Stecheria</taxon>
    </lineage>
</organism>
<dbReference type="Pfam" id="PF00258">
    <property type="entry name" value="Flavodoxin_1"/>
    <property type="match status" value="1"/>
</dbReference>
<keyword evidence="3" id="KW-1185">Reference proteome</keyword>
<sequence length="154" mass="16837">MRSGRSISVQGGRLTMKLAIAYWTNTGNTQEMAEAIEQGAKEAGAETELCMIDELEDPETCDVIAMGCPAMGNEELDGIFRGYYSQLKPELKGKKVALFGSWGWGNGAYMDAWKKDCQDAGMVLIAEPMLCQKKPDEAGLNACRQFGRKLAEAK</sequence>